<protein>
    <recommendedName>
        <fullName evidence="3">Peptidase aspartic putative domain-containing protein</fullName>
    </recommendedName>
</protein>
<organism evidence="1 2">
    <name type="scientific">Araneus ventricosus</name>
    <name type="common">Orbweaver spider</name>
    <name type="synonym">Epeira ventricosa</name>
    <dbReference type="NCBI Taxonomy" id="182803"/>
    <lineage>
        <taxon>Eukaryota</taxon>
        <taxon>Metazoa</taxon>
        <taxon>Ecdysozoa</taxon>
        <taxon>Arthropoda</taxon>
        <taxon>Chelicerata</taxon>
        <taxon>Arachnida</taxon>
        <taxon>Araneae</taxon>
        <taxon>Araneomorphae</taxon>
        <taxon>Entelegynae</taxon>
        <taxon>Araneoidea</taxon>
        <taxon>Araneidae</taxon>
        <taxon>Araneus</taxon>
    </lineage>
</organism>
<dbReference type="Proteomes" id="UP000499080">
    <property type="component" value="Unassembled WGS sequence"/>
</dbReference>
<proteinExistence type="predicted"/>
<comment type="caution">
    <text evidence="1">The sequence shown here is derived from an EMBL/GenBank/DDBJ whole genome shotgun (WGS) entry which is preliminary data.</text>
</comment>
<evidence type="ECO:0000313" key="2">
    <source>
        <dbReference type="Proteomes" id="UP000499080"/>
    </source>
</evidence>
<gene>
    <name evidence="1" type="ORF">AVEN_271107_1</name>
</gene>
<evidence type="ECO:0008006" key="3">
    <source>
        <dbReference type="Google" id="ProtNLM"/>
    </source>
</evidence>
<sequence length="267" mass="30451">MISDFANRLGITQEKTNFSACGLGGNKTKLKSKLRAAIQNGSGSYRTSLDFLVVPKITDFVPLVTYNLENATIPDNLADRQFATPGKIDLLIGAQSIFDIIKNNQIRSPNSRVVFRNTVFGYAASGAVNSIIPVQYCSFIPQVKCIDDCLRKFWEVETITESEKMLSEEEFCEHHYKTTHKRDETGRYIVQMQIKDIEKLRESKTMAIKRLDQLCKRRSRAEAMKNLYQDFMQECLDLGYMEKVNDVKSASPLPPYLLLYSSWNLST</sequence>
<name>A0A4Y2E4A8_ARAVE</name>
<keyword evidence="2" id="KW-1185">Reference proteome</keyword>
<dbReference type="EMBL" id="BGPR01000503">
    <property type="protein sequence ID" value="GBM23741.1"/>
    <property type="molecule type" value="Genomic_DNA"/>
</dbReference>
<evidence type="ECO:0000313" key="1">
    <source>
        <dbReference type="EMBL" id="GBM23741.1"/>
    </source>
</evidence>
<dbReference type="PANTHER" id="PTHR47331">
    <property type="entry name" value="PHD-TYPE DOMAIN-CONTAINING PROTEIN"/>
    <property type="match status" value="1"/>
</dbReference>
<accession>A0A4Y2E4A8</accession>
<dbReference type="PANTHER" id="PTHR47331:SF5">
    <property type="entry name" value="RIBONUCLEASE H"/>
    <property type="match status" value="1"/>
</dbReference>
<reference evidence="1 2" key="1">
    <citation type="journal article" date="2019" name="Sci. Rep.">
        <title>Orb-weaving spider Araneus ventricosus genome elucidates the spidroin gene catalogue.</title>
        <authorList>
            <person name="Kono N."/>
            <person name="Nakamura H."/>
            <person name="Ohtoshi R."/>
            <person name="Moran D.A.P."/>
            <person name="Shinohara A."/>
            <person name="Yoshida Y."/>
            <person name="Fujiwara M."/>
            <person name="Mori M."/>
            <person name="Tomita M."/>
            <person name="Arakawa K."/>
        </authorList>
    </citation>
    <scope>NUCLEOTIDE SEQUENCE [LARGE SCALE GENOMIC DNA]</scope>
</reference>
<dbReference type="AlphaFoldDB" id="A0A4Y2E4A8"/>
<dbReference type="OrthoDB" id="8045822at2759"/>